<dbReference type="Proteomes" id="UP000538929">
    <property type="component" value="Unassembled WGS sequence"/>
</dbReference>
<keyword evidence="7" id="KW-1185">Reference proteome</keyword>
<dbReference type="PANTHER" id="PTHR47053:SF1">
    <property type="entry name" value="MUREIN DD-ENDOPEPTIDASE MEPH-RELATED"/>
    <property type="match status" value="1"/>
</dbReference>
<evidence type="ECO:0000256" key="4">
    <source>
        <dbReference type="ARBA" id="ARBA00022807"/>
    </source>
</evidence>
<dbReference type="Gene3D" id="3.90.1720.10">
    <property type="entry name" value="endopeptidase domain like (from Nostoc punctiforme)"/>
    <property type="match status" value="1"/>
</dbReference>
<accession>A0A7W3TFM6</accession>
<sequence length="121" mass="12008">PAPGGGNAAVVAFARAQVGKAYSMGATGPNAWDCSGLTGAAYAAAGISLPRTSQAQSGMGTHIPVSQAQPGDLLYWGGAGSAYHVAIYVGNGRFVGAQNPSTGVVEQDMSWSQPSGAIRIG</sequence>
<evidence type="ECO:0000313" key="6">
    <source>
        <dbReference type="EMBL" id="MBB0245946.1"/>
    </source>
</evidence>
<evidence type="ECO:0000259" key="5">
    <source>
        <dbReference type="PROSITE" id="PS51935"/>
    </source>
</evidence>
<evidence type="ECO:0000256" key="1">
    <source>
        <dbReference type="ARBA" id="ARBA00007074"/>
    </source>
</evidence>
<keyword evidence="4" id="KW-0788">Thiol protease</keyword>
<dbReference type="RefSeq" id="WP_182607361.1">
    <property type="nucleotide sequence ID" value="NZ_VKHT01000668.1"/>
</dbReference>
<organism evidence="6 7">
    <name type="scientific">Streptomyces alkaliphilus</name>
    <dbReference type="NCBI Taxonomy" id="1472722"/>
    <lineage>
        <taxon>Bacteria</taxon>
        <taxon>Bacillati</taxon>
        <taxon>Actinomycetota</taxon>
        <taxon>Actinomycetes</taxon>
        <taxon>Kitasatosporales</taxon>
        <taxon>Streptomycetaceae</taxon>
        <taxon>Streptomyces</taxon>
    </lineage>
</organism>
<dbReference type="GO" id="GO:0006508">
    <property type="term" value="P:proteolysis"/>
    <property type="evidence" value="ECO:0007669"/>
    <property type="project" value="UniProtKB-KW"/>
</dbReference>
<feature type="domain" description="NlpC/P60" evidence="5">
    <location>
        <begin position="4"/>
        <end position="121"/>
    </location>
</feature>
<keyword evidence="2" id="KW-0645">Protease</keyword>
<dbReference type="Pfam" id="PF00877">
    <property type="entry name" value="NLPC_P60"/>
    <property type="match status" value="1"/>
</dbReference>
<comment type="caution">
    <text evidence="6">The sequence shown here is derived from an EMBL/GenBank/DDBJ whole genome shotgun (WGS) entry which is preliminary data.</text>
</comment>
<dbReference type="PANTHER" id="PTHR47053">
    <property type="entry name" value="MUREIN DD-ENDOPEPTIDASE MEPH-RELATED"/>
    <property type="match status" value="1"/>
</dbReference>
<reference evidence="7" key="1">
    <citation type="submission" date="2019-10" db="EMBL/GenBank/DDBJ databases">
        <title>Streptomyces sp. nov., a novel actinobacterium isolated from alkaline environment.</title>
        <authorList>
            <person name="Golinska P."/>
        </authorList>
    </citation>
    <scope>NUCLEOTIDE SEQUENCE [LARGE SCALE GENOMIC DNA]</scope>
    <source>
        <strain evidence="7">DSM 42118</strain>
    </source>
</reference>
<dbReference type="InterPro" id="IPR051202">
    <property type="entry name" value="Peptidase_C40"/>
</dbReference>
<keyword evidence="3 6" id="KW-0378">Hydrolase</keyword>
<proteinExistence type="inferred from homology"/>
<evidence type="ECO:0000256" key="2">
    <source>
        <dbReference type="ARBA" id="ARBA00022670"/>
    </source>
</evidence>
<protein>
    <submittedName>
        <fullName evidence="6">Glycoside hydrolase</fullName>
    </submittedName>
</protein>
<dbReference type="GO" id="GO:0008234">
    <property type="term" value="F:cysteine-type peptidase activity"/>
    <property type="evidence" value="ECO:0007669"/>
    <property type="project" value="UniProtKB-KW"/>
</dbReference>
<feature type="non-terminal residue" evidence="6">
    <location>
        <position position="1"/>
    </location>
</feature>
<dbReference type="SUPFAM" id="SSF54001">
    <property type="entry name" value="Cysteine proteinases"/>
    <property type="match status" value="1"/>
</dbReference>
<dbReference type="EMBL" id="VKHT01000668">
    <property type="protein sequence ID" value="MBB0245946.1"/>
    <property type="molecule type" value="Genomic_DNA"/>
</dbReference>
<dbReference type="PROSITE" id="PS51935">
    <property type="entry name" value="NLPC_P60"/>
    <property type="match status" value="1"/>
</dbReference>
<dbReference type="InterPro" id="IPR038765">
    <property type="entry name" value="Papain-like_cys_pep_sf"/>
</dbReference>
<dbReference type="AlphaFoldDB" id="A0A7W3TFM6"/>
<name>A0A7W3TFM6_9ACTN</name>
<dbReference type="InterPro" id="IPR000064">
    <property type="entry name" value="NLP_P60_dom"/>
</dbReference>
<gene>
    <name evidence="6" type="ORF">FNQ90_17990</name>
</gene>
<evidence type="ECO:0000313" key="7">
    <source>
        <dbReference type="Proteomes" id="UP000538929"/>
    </source>
</evidence>
<evidence type="ECO:0000256" key="3">
    <source>
        <dbReference type="ARBA" id="ARBA00022801"/>
    </source>
</evidence>
<comment type="similarity">
    <text evidence="1">Belongs to the peptidase C40 family.</text>
</comment>